<evidence type="ECO:0000313" key="1">
    <source>
        <dbReference type="EMBL" id="KAE9980203.1"/>
    </source>
</evidence>
<accession>A0A8H3ZA23</accession>
<gene>
    <name evidence="2" type="ORF">EG327_010976</name>
    <name evidence="1" type="ORF">EG328_000437</name>
</gene>
<dbReference type="SUPFAM" id="SSF54593">
    <property type="entry name" value="Glyoxalase/Bleomycin resistance protein/Dihydroxybiphenyl dioxygenase"/>
    <property type="match status" value="1"/>
</dbReference>
<dbReference type="CDD" id="cd07262">
    <property type="entry name" value="VOC_like"/>
    <property type="match status" value="1"/>
</dbReference>
<dbReference type="EMBL" id="WNWS01000107">
    <property type="protein sequence ID" value="KAE9980203.1"/>
    <property type="molecule type" value="Genomic_DNA"/>
</dbReference>
<evidence type="ECO:0000313" key="4">
    <source>
        <dbReference type="Proteomes" id="UP000490939"/>
    </source>
</evidence>
<evidence type="ECO:0000313" key="2">
    <source>
        <dbReference type="EMBL" id="KAE9991780.1"/>
    </source>
</evidence>
<reference evidence="2 4" key="1">
    <citation type="submission" date="2019-07" db="EMBL/GenBank/DDBJ databases">
        <title>Venturia inaequalis Genome Resource.</title>
        <authorList>
            <person name="Lichtner F.J."/>
        </authorList>
    </citation>
    <scope>NUCLEOTIDE SEQUENCE [LARGE SCALE GENOMIC DNA]</scope>
    <source>
        <strain evidence="1 3">120213</strain>
        <strain evidence="2 4">DMI_063113</strain>
    </source>
</reference>
<dbReference type="PANTHER" id="PTHR35006:SF2">
    <property type="entry name" value="GLYOXALASE FAMILY PROTEIN (AFU_ORTHOLOGUE AFUA_5G14830)"/>
    <property type="match status" value="1"/>
</dbReference>
<dbReference type="Gene3D" id="3.10.180.10">
    <property type="entry name" value="2,3-Dihydroxybiphenyl 1,2-Dioxygenase, domain 1"/>
    <property type="match status" value="1"/>
</dbReference>
<dbReference type="AlphaFoldDB" id="A0A8H3ZA23"/>
<dbReference type="EMBL" id="WNWR01000082">
    <property type="protein sequence ID" value="KAE9991780.1"/>
    <property type="molecule type" value="Genomic_DNA"/>
</dbReference>
<evidence type="ECO:0008006" key="5">
    <source>
        <dbReference type="Google" id="ProtNLM"/>
    </source>
</evidence>
<protein>
    <recommendedName>
        <fullName evidence="5">VOC domain-containing protein</fullName>
    </recommendedName>
</protein>
<evidence type="ECO:0000313" key="3">
    <source>
        <dbReference type="Proteomes" id="UP000447873"/>
    </source>
</evidence>
<organism evidence="2 4">
    <name type="scientific">Venturia inaequalis</name>
    <name type="common">Apple scab fungus</name>
    <dbReference type="NCBI Taxonomy" id="5025"/>
    <lineage>
        <taxon>Eukaryota</taxon>
        <taxon>Fungi</taxon>
        <taxon>Dikarya</taxon>
        <taxon>Ascomycota</taxon>
        <taxon>Pezizomycotina</taxon>
        <taxon>Dothideomycetes</taxon>
        <taxon>Pleosporomycetidae</taxon>
        <taxon>Venturiales</taxon>
        <taxon>Venturiaceae</taxon>
        <taxon>Venturia</taxon>
    </lineage>
</organism>
<dbReference type="PANTHER" id="PTHR35006">
    <property type="entry name" value="GLYOXALASE FAMILY PROTEIN (AFU_ORTHOLOGUE AFUA_5G14830)"/>
    <property type="match status" value="1"/>
</dbReference>
<dbReference type="Proteomes" id="UP000490939">
    <property type="component" value="Unassembled WGS sequence"/>
</dbReference>
<name>A0A8H3ZA23_VENIN</name>
<keyword evidence="4" id="KW-1185">Reference proteome</keyword>
<sequence length="122" mass="13351">MLDHLCLRVPATKFTEVVKFYTTILAPLGYKNIMHSPSFAGFGVDKPYFSIVPTEGQSGNEIHLAFSAKDRAAVEAFYEAGVGAGAKENGKPGYRPYHEHYFGAFVIDPVGNNIEACVHDPE</sequence>
<dbReference type="Proteomes" id="UP000447873">
    <property type="component" value="Unassembled WGS sequence"/>
</dbReference>
<proteinExistence type="predicted"/>
<dbReference type="InterPro" id="IPR029068">
    <property type="entry name" value="Glyas_Bleomycin-R_OHBP_Dase"/>
</dbReference>
<comment type="caution">
    <text evidence="2">The sequence shown here is derived from an EMBL/GenBank/DDBJ whole genome shotgun (WGS) entry which is preliminary data.</text>
</comment>